<accession>A0A072TH57</accession>
<evidence type="ECO:0008006" key="4">
    <source>
        <dbReference type="Google" id="ProtNLM"/>
    </source>
</evidence>
<dbReference type="AlphaFoldDB" id="A0A072TH57"/>
<organism evidence="1 3">
    <name type="scientific">Medicago truncatula</name>
    <name type="common">Barrel medic</name>
    <name type="synonym">Medicago tribuloides</name>
    <dbReference type="NCBI Taxonomy" id="3880"/>
    <lineage>
        <taxon>Eukaryota</taxon>
        <taxon>Viridiplantae</taxon>
        <taxon>Streptophyta</taxon>
        <taxon>Embryophyta</taxon>
        <taxon>Tracheophyta</taxon>
        <taxon>Spermatophyta</taxon>
        <taxon>Magnoliopsida</taxon>
        <taxon>eudicotyledons</taxon>
        <taxon>Gunneridae</taxon>
        <taxon>Pentapetalae</taxon>
        <taxon>rosids</taxon>
        <taxon>fabids</taxon>
        <taxon>Fabales</taxon>
        <taxon>Fabaceae</taxon>
        <taxon>Papilionoideae</taxon>
        <taxon>50 kb inversion clade</taxon>
        <taxon>NPAAA clade</taxon>
        <taxon>Hologalegina</taxon>
        <taxon>IRL clade</taxon>
        <taxon>Trifolieae</taxon>
        <taxon>Medicago</taxon>
    </lineage>
</organism>
<evidence type="ECO:0000313" key="1">
    <source>
        <dbReference type="EMBL" id="KEH16879.1"/>
    </source>
</evidence>
<proteinExistence type="predicted"/>
<reference evidence="1 3" key="2">
    <citation type="journal article" date="2014" name="BMC Genomics">
        <title>An improved genome release (version Mt4.0) for the model legume Medicago truncatula.</title>
        <authorList>
            <person name="Tang H."/>
            <person name="Krishnakumar V."/>
            <person name="Bidwell S."/>
            <person name="Rosen B."/>
            <person name="Chan A."/>
            <person name="Zhou S."/>
            <person name="Gentzbittel L."/>
            <person name="Childs K.L."/>
            <person name="Yandell M."/>
            <person name="Gundlach H."/>
            <person name="Mayer K.F."/>
            <person name="Schwartz D.C."/>
            <person name="Town C.D."/>
        </authorList>
    </citation>
    <scope>GENOME REANNOTATION</scope>
    <source>
        <strain evidence="1">A17</strain>
        <strain evidence="2 3">cv. Jemalong A17</strain>
    </source>
</reference>
<gene>
    <name evidence="2" type="primary">25480156</name>
    <name evidence="1" type="ORF">MTR_0077s0010</name>
</gene>
<evidence type="ECO:0000313" key="3">
    <source>
        <dbReference type="Proteomes" id="UP000002051"/>
    </source>
</evidence>
<sequence>MVDIITRESSKRRANRFIINVTTLMTVMVKRATLKLKAAPMTSEVKSPKKLLKNISNKAMPFIEKMKKKKKGKLEWGDGGVWQKTILMGDKCEPLDFSGVIYYDNKGKQVNEFPLRSPRATPVPGFFIGQKKWRISIVVFLL</sequence>
<dbReference type="PANTHER" id="PTHR33237">
    <property type="entry name" value="F2P16.13 PROTEIN-RELATED"/>
    <property type="match status" value="1"/>
</dbReference>
<keyword evidence="3" id="KW-1185">Reference proteome</keyword>
<dbReference type="PANTHER" id="PTHR33237:SF46">
    <property type="entry name" value="OS01G0606100 PROTEIN"/>
    <property type="match status" value="1"/>
</dbReference>
<protein>
    <recommendedName>
        <fullName evidence="4">Transmembrane protein</fullName>
    </recommendedName>
</protein>
<name>A0A072TH57_MEDTR</name>
<dbReference type="EMBL" id="KL402802">
    <property type="protein sequence ID" value="KEH16879.1"/>
    <property type="molecule type" value="Genomic_DNA"/>
</dbReference>
<dbReference type="ExpressionAtlas" id="A0A072TH57">
    <property type="expression patterns" value="differential"/>
</dbReference>
<dbReference type="STRING" id="3880.A0A072TH57"/>
<reference evidence="1 3" key="1">
    <citation type="journal article" date="2011" name="Nature">
        <title>The Medicago genome provides insight into the evolution of rhizobial symbioses.</title>
        <authorList>
            <person name="Young N.D."/>
            <person name="Debelle F."/>
            <person name="Oldroyd G.E."/>
            <person name="Geurts R."/>
            <person name="Cannon S.B."/>
            <person name="Udvardi M.K."/>
            <person name="Benedito V.A."/>
            <person name="Mayer K.F."/>
            <person name="Gouzy J."/>
            <person name="Schoof H."/>
            <person name="Van de Peer Y."/>
            <person name="Proost S."/>
            <person name="Cook D.R."/>
            <person name="Meyers B.C."/>
            <person name="Spannagl M."/>
            <person name="Cheung F."/>
            <person name="De Mita S."/>
            <person name="Krishnakumar V."/>
            <person name="Gundlach H."/>
            <person name="Zhou S."/>
            <person name="Mudge J."/>
            <person name="Bharti A.K."/>
            <person name="Murray J.D."/>
            <person name="Naoumkina M.A."/>
            <person name="Rosen B."/>
            <person name="Silverstein K.A."/>
            <person name="Tang H."/>
            <person name="Rombauts S."/>
            <person name="Zhao P.X."/>
            <person name="Zhou P."/>
            <person name="Barbe V."/>
            <person name="Bardou P."/>
            <person name="Bechner M."/>
            <person name="Bellec A."/>
            <person name="Berger A."/>
            <person name="Berges H."/>
            <person name="Bidwell S."/>
            <person name="Bisseling T."/>
            <person name="Choisne N."/>
            <person name="Couloux A."/>
            <person name="Denny R."/>
            <person name="Deshpande S."/>
            <person name="Dai X."/>
            <person name="Doyle J.J."/>
            <person name="Dudez A.M."/>
            <person name="Farmer A.D."/>
            <person name="Fouteau S."/>
            <person name="Franken C."/>
            <person name="Gibelin C."/>
            <person name="Gish J."/>
            <person name="Goldstein S."/>
            <person name="Gonzalez A.J."/>
            <person name="Green P.J."/>
            <person name="Hallab A."/>
            <person name="Hartog M."/>
            <person name="Hua A."/>
            <person name="Humphray S.J."/>
            <person name="Jeong D.H."/>
            <person name="Jing Y."/>
            <person name="Jocker A."/>
            <person name="Kenton S.M."/>
            <person name="Kim D.J."/>
            <person name="Klee K."/>
            <person name="Lai H."/>
            <person name="Lang C."/>
            <person name="Lin S."/>
            <person name="Macmil S.L."/>
            <person name="Magdelenat G."/>
            <person name="Matthews L."/>
            <person name="McCorrison J."/>
            <person name="Monaghan E.L."/>
            <person name="Mun J.H."/>
            <person name="Najar F.Z."/>
            <person name="Nicholson C."/>
            <person name="Noirot C."/>
            <person name="O'Bleness M."/>
            <person name="Paule C.R."/>
            <person name="Poulain J."/>
            <person name="Prion F."/>
            <person name="Qin B."/>
            <person name="Qu C."/>
            <person name="Retzel E.F."/>
            <person name="Riddle C."/>
            <person name="Sallet E."/>
            <person name="Samain S."/>
            <person name="Samson N."/>
            <person name="Sanders I."/>
            <person name="Saurat O."/>
            <person name="Scarpelli C."/>
            <person name="Schiex T."/>
            <person name="Segurens B."/>
            <person name="Severin A.J."/>
            <person name="Sherrier D.J."/>
            <person name="Shi R."/>
            <person name="Sims S."/>
            <person name="Singer S.R."/>
            <person name="Sinharoy S."/>
            <person name="Sterck L."/>
            <person name="Viollet A."/>
            <person name="Wang B.B."/>
            <person name="Wang K."/>
            <person name="Wang M."/>
            <person name="Wang X."/>
            <person name="Warfsmann J."/>
            <person name="Weissenbach J."/>
            <person name="White D.D."/>
            <person name="White J.D."/>
            <person name="Wiley G.B."/>
            <person name="Wincker P."/>
            <person name="Xing Y."/>
            <person name="Yang L."/>
            <person name="Yao Z."/>
            <person name="Ying F."/>
            <person name="Zhai J."/>
            <person name="Zhou L."/>
            <person name="Zuber A."/>
            <person name="Denarie J."/>
            <person name="Dixon R.A."/>
            <person name="May G.D."/>
            <person name="Schwartz D.C."/>
            <person name="Rogers J."/>
            <person name="Quetier F."/>
            <person name="Town C.D."/>
            <person name="Roe B.A."/>
        </authorList>
    </citation>
    <scope>NUCLEOTIDE SEQUENCE [LARGE SCALE GENOMIC DNA]</scope>
    <source>
        <strain evidence="1">A17</strain>
        <strain evidence="2 3">cv. Jemalong A17</strain>
    </source>
</reference>
<dbReference type="EnsemblPlants" id="KEH16879">
    <property type="protein sequence ID" value="KEH16879"/>
    <property type="gene ID" value="MTR_0077s0010"/>
</dbReference>
<evidence type="ECO:0000313" key="2">
    <source>
        <dbReference type="EnsemblPlants" id="KEH16879"/>
    </source>
</evidence>
<dbReference type="OrthoDB" id="755532at2759"/>
<reference evidence="2" key="3">
    <citation type="submission" date="2015-06" db="UniProtKB">
        <authorList>
            <consortium name="EnsemblPlants"/>
        </authorList>
    </citation>
    <scope>IDENTIFICATION</scope>
    <source>
        <strain evidence="2">cv. Jemalong A17</strain>
    </source>
</reference>
<dbReference type="Proteomes" id="UP000002051">
    <property type="component" value="Unassembled WGS sequence"/>
</dbReference>